<dbReference type="EMBL" id="JAYMYQ010000006">
    <property type="protein sequence ID" value="KAK7323804.1"/>
    <property type="molecule type" value="Genomic_DNA"/>
</dbReference>
<protein>
    <submittedName>
        <fullName evidence="1">Uncharacterized protein</fullName>
    </submittedName>
</protein>
<dbReference type="Proteomes" id="UP001367508">
    <property type="component" value="Unassembled WGS sequence"/>
</dbReference>
<evidence type="ECO:0000313" key="2">
    <source>
        <dbReference type="Proteomes" id="UP001367508"/>
    </source>
</evidence>
<keyword evidence="2" id="KW-1185">Reference proteome</keyword>
<name>A0AAN9KUI6_CANGL</name>
<reference evidence="1 2" key="1">
    <citation type="submission" date="2024-01" db="EMBL/GenBank/DDBJ databases">
        <title>The genomes of 5 underutilized Papilionoideae crops provide insights into root nodulation and disease resistanc.</title>
        <authorList>
            <person name="Jiang F."/>
        </authorList>
    </citation>
    <scope>NUCLEOTIDE SEQUENCE [LARGE SCALE GENOMIC DNA]</scope>
    <source>
        <strain evidence="1">LVBAO_FW01</strain>
        <tissue evidence="1">Leaves</tissue>
    </source>
</reference>
<comment type="caution">
    <text evidence="1">The sequence shown here is derived from an EMBL/GenBank/DDBJ whole genome shotgun (WGS) entry which is preliminary data.</text>
</comment>
<organism evidence="1 2">
    <name type="scientific">Canavalia gladiata</name>
    <name type="common">Sword bean</name>
    <name type="synonym">Dolichos gladiatus</name>
    <dbReference type="NCBI Taxonomy" id="3824"/>
    <lineage>
        <taxon>Eukaryota</taxon>
        <taxon>Viridiplantae</taxon>
        <taxon>Streptophyta</taxon>
        <taxon>Embryophyta</taxon>
        <taxon>Tracheophyta</taxon>
        <taxon>Spermatophyta</taxon>
        <taxon>Magnoliopsida</taxon>
        <taxon>eudicotyledons</taxon>
        <taxon>Gunneridae</taxon>
        <taxon>Pentapetalae</taxon>
        <taxon>rosids</taxon>
        <taxon>fabids</taxon>
        <taxon>Fabales</taxon>
        <taxon>Fabaceae</taxon>
        <taxon>Papilionoideae</taxon>
        <taxon>50 kb inversion clade</taxon>
        <taxon>NPAAA clade</taxon>
        <taxon>indigoferoid/millettioid clade</taxon>
        <taxon>Phaseoleae</taxon>
        <taxon>Canavalia</taxon>
    </lineage>
</organism>
<sequence>MESLGVSLQLEEMEGPDCNFGKAFPFSENGLINREQNAKCGVRTRHLKARVHNLRSEMAPTVVHHLNIGLKELWCKEISPEGYE</sequence>
<gene>
    <name evidence="1" type="ORF">VNO77_27298</name>
</gene>
<proteinExistence type="predicted"/>
<accession>A0AAN9KUI6</accession>
<dbReference type="AlphaFoldDB" id="A0AAN9KUI6"/>
<evidence type="ECO:0000313" key="1">
    <source>
        <dbReference type="EMBL" id="KAK7323804.1"/>
    </source>
</evidence>